<dbReference type="InterPro" id="IPR003821">
    <property type="entry name" value="DXP_reductoisomerase"/>
</dbReference>
<gene>
    <name evidence="9 13" type="primary">dxr</name>
    <name evidence="13" type="ORF">DSM107003_16790</name>
</gene>
<evidence type="ECO:0000256" key="7">
    <source>
        <dbReference type="ARBA" id="ARBA00023229"/>
    </source>
</evidence>
<comment type="function">
    <text evidence="9">Catalyzes the NADPH-dependent rearrangement and reduction of 1-deoxy-D-xylulose-5-phosphate (DXP) to 2-C-methyl-D-erythritol 4-phosphate (MEP).</text>
</comment>
<feature type="binding site" evidence="9">
    <location>
        <position position="36"/>
    </location>
    <ligand>
        <name>NADPH</name>
        <dbReference type="ChEBI" id="CHEBI:57783"/>
    </ligand>
</feature>
<dbReference type="HAMAP" id="MF_00183">
    <property type="entry name" value="DXP_reductoisom"/>
    <property type="match status" value="1"/>
</dbReference>
<dbReference type="OrthoDB" id="9806546at2"/>
<evidence type="ECO:0000313" key="14">
    <source>
        <dbReference type="Proteomes" id="UP000276103"/>
    </source>
</evidence>
<sequence length="398" mass="43295">MKAITLLGSTGSIGTQTLDIVAEHPDKFRIVGLAAGRNVELFAAQIRQFRPQIAAISAAEKLPELREAIKDVNPQPILLAGEAGVIEVARYGDAQTVVTGIVGCAGLLPTIAAIEAGKDIALANKETIIAGAPVVLPLVEKHGVKLLPADSEHSAIFQCLQGVPKDGLRKILLTASGGAFRDWPVEKLPQVKVADAIKHPNWSMGRKITVDSATLMNKGLEVIEAHYLFGVDYDNIEIVIHPQSIIHSLIELQDTSVLAQLGWPDMRLPLLYALSWPERIYTNWERLNLVKSGDLTFREPDHQKYPCMGLAYAAGRAGGSMPAVLNAANEQAVALFLEEKISYLDIARCIEFVCDKHQNDNKQNPSLDDILAADKWARQEVFTAMQQVATQPQIISVG</sequence>
<keyword evidence="3 9" id="KW-0479">Metal-binding</keyword>
<feature type="binding site" evidence="9">
    <location>
        <position position="11"/>
    </location>
    <ligand>
        <name>NADPH</name>
        <dbReference type="ChEBI" id="CHEBI:57783"/>
    </ligand>
</feature>
<keyword evidence="14" id="KW-1185">Reference proteome</keyword>
<proteinExistence type="inferred from homology"/>
<feature type="binding site" evidence="9">
    <location>
        <position position="205"/>
    </location>
    <ligand>
        <name>NADPH</name>
        <dbReference type="ChEBI" id="CHEBI:57783"/>
    </ligand>
</feature>
<dbReference type="Pfam" id="PF08436">
    <property type="entry name" value="DXP_redisom_C"/>
    <property type="match status" value="1"/>
</dbReference>
<evidence type="ECO:0000256" key="8">
    <source>
        <dbReference type="ARBA" id="ARBA00048543"/>
    </source>
</evidence>
<keyword evidence="5 9" id="KW-0560">Oxidoreductase</keyword>
<dbReference type="NCBIfam" id="NF009114">
    <property type="entry name" value="PRK12464.1"/>
    <property type="match status" value="1"/>
</dbReference>
<dbReference type="GO" id="GO:0030604">
    <property type="term" value="F:1-deoxy-D-xylulose-5-phosphate reductoisomerase activity"/>
    <property type="evidence" value="ECO:0007669"/>
    <property type="project" value="UniProtKB-UniRule"/>
</dbReference>
<reference evidence="13 14" key="1">
    <citation type="journal article" date="2019" name="Genome Biol. Evol.">
        <title>Day and night: Metabolic profiles and evolutionary relationships of six axenic non-marine cyanobacteria.</title>
        <authorList>
            <person name="Will S.E."/>
            <person name="Henke P."/>
            <person name="Boedeker C."/>
            <person name="Huang S."/>
            <person name="Brinkmann H."/>
            <person name="Rohde M."/>
            <person name="Jarek M."/>
            <person name="Friedl T."/>
            <person name="Seufert S."/>
            <person name="Schumacher M."/>
            <person name="Overmann J."/>
            <person name="Neumann-Schaal M."/>
            <person name="Petersen J."/>
        </authorList>
    </citation>
    <scope>NUCLEOTIDE SEQUENCE [LARGE SCALE GENOMIC DNA]</scope>
    <source>
        <strain evidence="13 14">SAG 1403-4b</strain>
    </source>
</reference>
<comment type="caution">
    <text evidence="13">The sequence shown here is derived from an EMBL/GenBank/DDBJ whole genome shotgun (WGS) entry which is preliminary data.</text>
</comment>
<evidence type="ECO:0000256" key="6">
    <source>
        <dbReference type="ARBA" id="ARBA00023211"/>
    </source>
</evidence>
<dbReference type="AlphaFoldDB" id="A0A433UVB2"/>
<evidence type="ECO:0000259" key="11">
    <source>
        <dbReference type="Pfam" id="PF08436"/>
    </source>
</evidence>
<dbReference type="InterPro" id="IPR013512">
    <property type="entry name" value="DXP_reductoisomerase_N"/>
</dbReference>
<dbReference type="InterPro" id="IPR036169">
    <property type="entry name" value="DXPR_C_sf"/>
</dbReference>
<dbReference type="InterPro" id="IPR026877">
    <property type="entry name" value="DXPR_C"/>
</dbReference>
<dbReference type="EC" id="1.1.1.267" evidence="9"/>
<accession>A0A433UVB2</accession>
<feature type="domain" description="DXP reductoisomerase C-terminal" evidence="12">
    <location>
        <begin position="261"/>
        <end position="379"/>
    </location>
</feature>
<dbReference type="PANTHER" id="PTHR30525:SF0">
    <property type="entry name" value="1-DEOXY-D-XYLULOSE 5-PHOSPHATE REDUCTOISOMERASE, CHLOROPLASTIC"/>
    <property type="match status" value="1"/>
</dbReference>
<evidence type="ECO:0000256" key="2">
    <source>
        <dbReference type="ARBA" id="ARBA00006825"/>
    </source>
</evidence>
<feature type="binding site" evidence="9">
    <location>
        <position position="152"/>
    </location>
    <ligand>
        <name>1-deoxy-D-xylulose 5-phosphate</name>
        <dbReference type="ChEBI" id="CHEBI:57792"/>
    </ligand>
</feature>
<evidence type="ECO:0000256" key="4">
    <source>
        <dbReference type="ARBA" id="ARBA00022857"/>
    </source>
</evidence>
<comment type="pathway">
    <text evidence="1 9">Isoprenoid biosynthesis; isopentenyl diphosphate biosynthesis via DXP pathway; isopentenyl diphosphate from 1-deoxy-D-xylulose 5-phosphate: step 1/6.</text>
</comment>
<protein>
    <recommendedName>
        <fullName evidence="9">1-deoxy-D-xylulose 5-phosphate reductoisomerase</fullName>
        <shortName evidence="9">DXP reductoisomerase</shortName>
        <ecNumber evidence="9">1.1.1.267</ecNumber>
    </recommendedName>
    <alternativeName>
        <fullName evidence="9">1-deoxyxylulose-5-phosphate reductoisomerase</fullName>
    </alternativeName>
    <alternativeName>
        <fullName evidence="9">2-C-methyl-D-erythritol 4-phosphate synthase</fullName>
    </alternativeName>
</protein>
<feature type="binding site" evidence="9">
    <location>
        <position position="152"/>
    </location>
    <ligand>
        <name>Mn(2+)</name>
        <dbReference type="ChEBI" id="CHEBI:29035"/>
    </ligand>
</feature>
<dbReference type="RefSeq" id="WP_127053515.1">
    <property type="nucleotide sequence ID" value="NZ_RSCM01000004.1"/>
</dbReference>
<comment type="cofactor">
    <cofactor evidence="9">
        <name>Mg(2+)</name>
        <dbReference type="ChEBI" id="CHEBI:18420"/>
    </cofactor>
    <cofactor evidence="9">
        <name>Mn(2+)</name>
        <dbReference type="ChEBI" id="CHEBI:29035"/>
    </cofactor>
</comment>
<evidence type="ECO:0000256" key="1">
    <source>
        <dbReference type="ARBA" id="ARBA00005094"/>
    </source>
</evidence>
<keyword evidence="9" id="KW-0460">Magnesium</keyword>
<dbReference type="FunFam" id="3.40.50.720:FF:000183">
    <property type="entry name" value="1-deoxy-D-xylulose 5-phosphate reductoisomerase, chloroplastic"/>
    <property type="match status" value="1"/>
</dbReference>
<dbReference type="EMBL" id="RSCM01000004">
    <property type="protein sequence ID" value="RUS97804.1"/>
    <property type="molecule type" value="Genomic_DNA"/>
</dbReference>
<feature type="binding site" evidence="9">
    <location>
        <position position="199"/>
    </location>
    <ligand>
        <name>1-deoxy-D-xylulose 5-phosphate</name>
        <dbReference type="ChEBI" id="CHEBI:57792"/>
    </ligand>
</feature>
<keyword evidence="4 9" id="KW-0521">NADP</keyword>
<dbReference type="GO" id="GO:0070402">
    <property type="term" value="F:NADPH binding"/>
    <property type="evidence" value="ECO:0007669"/>
    <property type="project" value="InterPro"/>
</dbReference>
<evidence type="ECO:0000256" key="9">
    <source>
        <dbReference type="HAMAP-Rule" id="MF_00183"/>
    </source>
</evidence>
<evidence type="ECO:0000313" key="13">
    <source>
        <dbReference type="EMBL" id="RUS97804.1"/>
    </source>
</evidence>
<feature type="binding site" evidence="9">
    <location>
        <position position="13"/>
    </location>
    <ligand>
        <name>NADPH</name>
        <dbReference type="ChEBI" id="CHEBI:57783"/>
    </ligand>
</feature>
<dbReference type="SUPFAM" id="SSF55347">
    <property type="entry name" value="Glyceraldehyde-3-phosphate dehydrogenase-like, C-terminal domain"/>
    <property type="match status" value="1"/>
</dbReference>
<keyword evidence="13" id="KW-0413">Isomerase</keyword>
<name>A0A433UVB2_ANAVA</name>
<feature type="binding site" evidence="9">
    <location>
        <position position="12"/>
    </location>
    <ligand>
        <name>NADPH</name>
        <dbReference type="ChEBI" id="CHEBI:57783"/>
    </ligand>
</feature>
<feature type="binding site" evidence="9">
    <location>
        <position position="212"/>
    </location>
    <ligand>
        <name>1-deoxy-D-xylulose 5-phosphate</name>
        <dbReference type="ChEBI" id="CHEBI:57792"/>
    </ligand>
</feature>
<dbReference type="InterPro" id="IPR036291">
    <property type="entry name" value="NAD(P)-bd_dom_sf"/>
</dbReference>
<keyword evidence="7 9" id="KW-0414">Isoprene biosynthesis</keyword>
<evidence type="ECO:0000259" key="12">
    <source>
        <dbReference type="Pfam" id="PF13288"/>
    </source>
</evidence>
<feature type="binding site" evidence="9">
    <location>
        <position position="37"/>
    </location>
    <ligand>
        <name>NADPH</name>
        <dbReference type="ChEBI" id="CHEBI:57783"/>
    </ligand>
</feature>
<organism evidence="13 14">
    <name type="scientific">Trichormus variabilis SAG 1403-4b</name>
    <dbReference type="NCBI Taxonomy" id="447716"/>
    <lineage>
        <taxon>Bacteria</taxon>
        <taxon>Bacillati</taxon>
        <taxon>Cyanobacteriota</taxon>
        <taxon>Cyanophyceae</taxon>
        <taxon>Nostocales</taxon>
        <taxon>Nostocaceae</taxon>
        <taxon>Trichormus</taxon>
    </lineage>
</organism>
<dbReference type="UniPathway" id="UPA00056">
    <property type="reaction ID" value="UER00092"/>
</dbReference>
<dbReference type="GO" id="GO:0030145">
    <property type="term" value="F:manganese ion binding"/>
    <property type="evidence" value="ECO:0007669"/>
    <property type="project" value="TreeGrafter"/>
</dbReference>
<feature type="binding site" evidence="9">
    <location>
        <position position="151"/>
    </location>
    <ligand>
        <name>1-deoxy-D-xylulose 5-phosphate</name>
        <dbReference type="ChEBI" id="CHEBI:57792"/>
    </ligand>
</feature>
<dbReference type="PANTHER" id="PTHR30525">
    <property type="entry name" value="1-DEOXY-D-XYLULOSE 5-PHOSPHATE REDUCTOISOMERASE"/>
    <property type="match status" value="1"/>
</dbReference>
<dbReference type="GO" id="GO:0051484">
    <property type="term" value="P:isopentenyl diphosphate biosynthetic process, methylerythritol 4-phosphate pathway involved in terpenoid biosynthetic process"/>
    <property type="evidence" value="ECO:0007669"/>
    <property type="project" value="TreeGrafter"/>
</dbReference>
<feature type="binding site" evidence="9">
    <location>
        <position position="217"/>
    </location>
    <ligand>
        <name>1-deoxy-D-xylulose 5-phosphate</name>
        <dbReference type="ChEBI" id="CHEBI:57792"/>
    </ligand>
</feature>
<dbReference type="Pfam" id="PF02670">
    <property type="entry name" value="DXP_reductoisom"/>
    <property type="match status" value="1"/>
</dbReference>
<feature type="binding site" evidence="9">
    <location>
        <position position="125"/>
    </location>
    <ligand>
        <name>1-deoxy-D-xylulose 5-phosphate</name>
        <dbReference type="ChEBI" id="CHEBI:57792"/>
    </ligand>
</feature>
<dbReference type="GO" id="GO:0016853">
    <property type="term" value="F:isomerase activity"/>
    <property type="evidence" value="ECO:0007669"/>
    <property type="project" value="UniProtKB-KW"/>
</dbReference>
<dbReference type="InterPro" id="IPR013644">
    <property type="entry name" value="DXP_reductoisomerase_C"/>
</dbReference>
<comment type="similarity">
    <text evidence="2 9">Belongs to the DXR family.</text>
</comment>
<dbReference type="Gene3D" id="3.40.50.720">
    <property type="entry name" value="NAD(P)-binding Rossmann-like Domain"/>
    <property type="match status" value="1"/>
</dbReference>
<feature type="binding site" evidence="9">
    <location>
        <position position="176"/>
    </location>
    <ligand>
        <name>1-deoxy-D-xylulose 5-phosphate</name>
        <dbReference type="ChEBI" id="CHEBI:57792"/>
    </ligand>
</feature>
<feature type="domain" description="1-deoxy-D-xylulose 5-phosphate reductoisomerase N-terminal" evidence="10">
    <location>
        <begin position="4"/>
        <end position="131"/>
    </location>
</feature>
<feature type="binding site" evidence="9">
    <location>
        <position position="218"/>
    </location>
    <ligand>
        <name>1-deoxy-D-xylulose 5-phosphate</name>
        <dbReference type="ChEBI" id="CHEBI:57792"/>
    </ligand>
</feature>
<dbReference type="Pfam" id="PF13288">
    <property type="entry name" value="DXPR_C"/>
    <property type="match status" value="1"/>
</dbReference>
<feature type="binding site" evidence="9">
    <location>
        <position position="38"/>
    </location>
    <ligand>
        <name>NADPH</name>
        <dbReference type="ChEBI" id="CHEBI:57783"/>
    </ligand>
</feature>
<evidence type="ECO:0000259" key="10">
    <source>
        <dbReference type="Pfam" id="PF02670"/>
    </source>
</evidence>
<dbReference type="SUPFAM" id="SSF51735">
    <property type="entry name" value="NAD(P)-binding Rossmann-fold domains"/>
    <property type="match status" value="1"/>
</dbReference>
<dbReference type="PIRSF" id="PIRSF006205">
    <property type="entry name" value="Dxp_reductismrs"/>
    <property type="match status" value="1"/>
</dbReference>
<feature type="binding site" evidence="9">
    <location>
        <position position="150"/>
    </location>
    <ligand>
        <name>Mn(2+)</name>
        <dbReference type="ChEBI" id="CHEBI:29035"/>
    </ligand>
</feature>
<keyword evidence="6 9" id="KW-0464">Manganese</keyword>
<evidence type="ECO:0000256" key="5">
    <source>
        <dbReference type="ARBA" id="ARBA00023002"/>
    </source>
</evidence>
<dbReference type="Gene3D" id="1.10.1740.10">
    <property type="match status" value="1"/>
</dbReference>
<feature type="domain" description="1-deoxy-D-xylulose 5-phosphate reductoisomerase C-terminal" evidence="11">
    <location>
        <begin position="146"/>
        <end position="229"/>
    </location>
</feature>
<dbReference type="Proteomes" id="UP000276103">
    <property type="component" value="Unassembled WGS sequence"/>
</dbReference>
<feature type="binding site" evidence="9">
    <location>
        <position position="126"/>
    </location>
    <ligand>
        <name>NADPH</name>
        <dbReference type="ChEBI" id="CHEBI:57783"/>
    </ligand>
</feature>
<feature type="binding site" evidence="9">
    <location>
        <position position="221"/>
    </location>
    <ligand>
        <name>1-deoxy-D-xylulose 5-phosphate</name>
        <dbReference type="ChEBI" id="CHEBI:57792"/>
    </ligand>
</feature>
<feature type="binding site" evidence="9">
    <location>
        <position position="221"/>
    </location>
    <ligand>
        <name>Mn(2+)</name>
        <dbReference type="ChEBI" id="CHEBI:29035"/>
    </ligand>
</feature>
<dbReference type="SUPFAM" id="SSF69055">
    <property type="entry name" value="1-deoxy-D-xylulose-5-phosphate reductoisomerase, C-terminal domain"/>
    <property type="match status" value="1"/>
</dbReference>
<feature type="binding site" evidence="9">
    <location>
        <position position="10"/>
    </location>
    <ligand>
        <name>NADPH</name>
        <dbReference type="ChEBI" id="CHEBI:57783"/>
    </ligand>
</feature>
<evidence type="ECO:0000256" key="3">
    <source>
        <dbReference type="ARBA" id="ARBA00022723"/>
    </source>
</evidence>
<feature type="binding site" evidence="9">
    <location>
        <position position="124"/>
    </location>
    <ligand>
        <name>NADPH</name>
        <dbReference type="ChEBI" id="CHEBI:57783"/>
    </ligand>
</feature>
<dbReference type="NCBIfam" id="TIGR00243">
    <property type="entry name" value="Dxr"/>
    <property type="match status" value="1"/>
</dbReference>
<comment type="catalytic activity">
    <reaction evidence="8">
        <text>2-C-methyl-D-erythritol 4-phosphate + NADP(+) = 1-deoxy-D-xylulose 5-phosphate + NADPH + H(+)</text>
        <dbReference type="Rhea" id="RHEA:13717"/>
        <dbReference type="ChEBI" id="CHEBI:15378"/>
        <dbReference type="ChEBI" id="CHEBI:57783"/>
        <dbReference type="ChEBI" id="CHEBI:57792"/>
        <dbReference type="ChEBI" id="CHEBI:58262"/>
        <dbReference type="ChEBI" id="CHEBI:58349"/>
        <dbReference type="EC" id="1.1.1.267"/>
    </reaction>
    <physiologicalReaction direction="right-to-left" evidence="8">
        <dbReference type="Rhea" id="RHEA:13719"/>
    </physiologicalReaction>
</comment>